<dbReference type="Proteomes" id="UP000692954">
    <property type="component" value="Unassembled WGS sequence"/>
</dbReference>
<organism evidence="2 3">
    <name type="scientific">Paramecium sonneborni</name>
    <dbReference type="NCBI Taxonomy" id="65129"/>
    <lineage>
        <taxon>Eukaryota</taxon>
        <taxon>Sar</taxon>
        <taxon>Alveolata</taxon>
        <taxon>Ciliophora</taxon>
        <taxon>Intramacronucleata</taxon>
        <taxon>Oligohymenophorea</taxon>
        <taxon>Peniculida</taxon>
        <taxon>Parameciidae</taxon>
        <taxon>Paramecium</taxon>
    </lineage>
</organism>
<sequence length="618" mass="72349">MNQKFKLDEKRQSLPLVVRKPIGVMNYKLYERYQESQNYYYIRDINEILSDGQTKIVINFKDQMAIDEDEEYLKRYYQLKEFCQKIQLLTEYYKFHIDIARIFKEPICSILNKYYDKKRKYDYFRIAKMIEEENKQNPNKPPKGIVGERPSPANSQESITQEKDEKEDQNIKNIQILKELSWLKHDKTQCKEASQTINQLCKYIGSGAEQSSLSIVKFSNQDQVSLNNFLQYIGNKASISQKTSITTRQSKELFIQELIMNQKAKIQQKDNKSNSIHQKNNTKYSIGSIIEMRNNFVKDQFNNISKKSNRQASTDIIESGTKLDDKPQEIVKLKSKTLVNKNQLKINKFIGDFNQNSPTLSLHKKSIGSTFLKQQQQPIIQLQNNQKNNLINKLLLEEAEQQSKLKNGAITHRPLSTTNAFFGSQSNRNSPSINYKKLTISKQKKDDFFLNQKLKTTNSPQKNNQLGLFAKNLFNKKQNIQKQKNSNHIKQNSNQEKVLNLNNKQKPSFINDLLEKKQHKKNKSDDKAFSKKFSVHEIGSLTDRNDKEINQLLNKINQHSSPQTQHFRRLHSEKQESLPCNMKGILFQSMLKQLAKQNLQILQKQESRSLIKSQTKKF</sequence>
<name>A0A8S1R044_9CILI</name>
<keyword evidence="3" id="KW-1185">Reference proteome</keyword>
<comment type="caution">
    <text evidence="2">The sequence shown here is derived from an EMBL/GenBank/DDBJ whole genome shotgun (WGS) entry which is preliminary data.</text>
</comment>
<dbReference type="AlphaFoldDB" id="A0A8S1R044"/>
<evidence type="ECO:0000313" key="2">
    <source>
        <dbReference type="EMBL" id="CAD8121441.1"/>
    </source>
</evidence>
<feature type="region of interest" description="Disordered" evidence="1">
    <location>
        <begin position="134"/>
        <end position="167"/>
    </location>
</feature>
<reference evidence="2" key="1">
    <citation type="submission" date="2021-01" db="EMBL/GenBank/DDBJ databases">
        <authorList>
            <consortium name="Genoscope - CEA"/>
            <person name="William W."/>
        </authorList>
    </citation>
    <scope>NUCLEOTIDE SEQUENCE</scope>
</reference>
<gene>
    <name evidence="2" type="ORF">PSON_ATCC_30995.1.T1320092</name>
</gene>
<dbReference type="EMBL" id="CAJJDN010000132">
    <property type="protein sequence ID" value="CAD8121441.1"/>
    <property type="molecule type" value="Genomic_DNA"/>
</dbReference>
<dbReference type="OrthoDB" id="292259at2759"/>
<evidence type="ECO:0000256" key="1">
    <source>
        <dbReference type="SAM" id="MobiDB-lite"/>
    </source>
</evidence>
<protein>
    <submittedName>
        <fullName evidence="2">Uncharacterized protein</fullName>
    </submittedName>
</protein>
<accession>A0A8S1R044</accession>
<evidence type="ECO:0000313" key="3">
    <source>
        <dbReference type="Proteomes" id="UP000692954"/>
    </source>
</evidence>
<proteinExistence type="predicted"/>